<reference evidence="1 2" key="2">
    <citation type="journal article" date="2012" name="PLoS ONE">
        <title>Genomic characterization of the taylorella genus.</title>
        <authorList>
            <person name="Hebert L."/>
            <person name="Moumen B."/>
            <person name="Pons N."/>
            <person name="Duquesne F."/>
            <person name="Breuil M.F."/>
            <person name="Goux D."/>
            <person name="Batto J.M."/>
            <person name="Laugier C."/>
            <person name="Renault P."/>
            <person name="Petry S."/>
        </authorList>
    </citation>
    <scope>NUCLEOTIDE SEQUENCE [LARGE SCALE GENOMIC DNA]</scope>
    <source>
        <strain evidence="1 2">MCE3</strain>
    </source>
</reference>
<dbReference type="OrthoDB" id="9780929at2"/>
<protein>
    <recommendedName>
        <fullName evidence="3">Nucleotidyl transferase AbiEii/AbiGii toxin family protein</fullName>
    </recommendedName>
</protein>
<proteinExistence type="predicted"/>
<organism evidence="1 2">
    <name type="scientific">Taylorella asinigenitalis (strain MCE3)</name>
    <dbReference type="NCBI Taxonomy" id="1008459"/>
    <lineage>
        <taxon>Bacteria</taxon>
        <taxon>Pseudomonadati</taxon>
        <taxon>Pseudomonadota</taxon>
        <taxon>Betaproteobacteria</taxon>
        <taxon>Burkholderiales</taxon>
        <taxon>Alcaligenaceae</taxon>
        <taxon>Taylorella</taxon>
    </lineage>
</organism>
<dbReference type="RefSeq" id="WP_014111655.1">
    <property type="nucleotide sequence ID" value="NC_016043.1"/>
</dbReference>
<dbReference type="Pfam" id="PF08843">
    <property type="entry name" value="AbiEii"/>
    <property type="match status" value="1"/>
</dbReference>
<name>G4QBD9_TAYAM</name>
<dbReference type="Gene3D" id="3.10.450.620">
    <property type="entry name" value="JHP933, nucleotidyltransferase-like core domain"/>
    <property type="match status" value="1"/>
</dbReference>
<evidence type="ECO:0000313" key="1">
    <source>
        <dbReference type="EMBL" id="AEP36760.1"/>
    </source>
</evidence>
<accession>G4QBD9</accession>
<dbReference type="HOGENOM" id="CLU_066201_0_0_4"/>
<dbReference type="STRING" id="1008459.TASI_1001"/>
<dbReference type="AlphaFoldDB" id="G4QBD9"/>
<dbReference type="InterPro" id="IPR014942">
    <property type="entry name" value="AbiEii"/>
</dbReference>
<sequence length="333" mass="39996">MFEFKRISKRELEQVIRNASLKIGVNEAVLEKDYWVCFLLNYIFSESRWKYSLTFKGGTSLSKCFNLIHRFSEDIDLILDWRVIGYGLDEPWEKRTNSKQDKFNKDSIKRTEEFLKSDFLIKLESELKNRLDEDFHLIVDEFDTQTVLFEYPKLFNSSYVTRSVRLEIGTLAAWSPSKVVTIVPDLYKIYPMLFEGKSIDVKTVLPERTFWEKVTILHQEANRPKEIEMPKRYARHYYDVYCIGRSEYKDKAIKDIGLLDKVVQFKQKFYPRKWAKYEEATSKNIRLLPDEFRLKEIEYDYKNMTEMFFGTYPTFEELMDSISQLEEEIHKIE</sequence>
<evidence type="ECO:0000313" key="2">
    <source>
        <dbReference type="Proteomes" id="UP000009284"/>
    </source>
</evidence>
<keyword evidence="2" id="KW-1185">Reference proteome</keyword>
<evidence type="ECO:0008006" key="3">
    <source>
        <dbReference type="Google" id="ProtNLM"/>
    </source>
</evidence>
<dbReference type="Proteomes" id="UP000009284">
    <property type="component" value="Chromosome"/>
</dbReference>
<dbReference type="eggNOG" id="COG2253">
    <property type="taxonomic scope" value="Bacteria"/>
</dbReference>
<dbReference type="KEGG" id="tas:TASI_1001"/>
<dbReference type="EMBL" id="CP003059">
    <property type="protein sequence ID" value="AEP36760.1"/>
    <property type="molecule type" value="Genomic_DNA"/>
</dbReference>
<gene>
    <name evidence="1" type="ordered locus">TASI_1001</name>
</gene>
<reference key="1">
    <citation type="submission" date="2011-09" db="EMBL/GenBank/DDBJ databases">
        <title>Genomic characterization of the Taylorella genus.</title>
        <authorList>
            <person name="Hebert L."/>
            <person name="Moumen B."/>
            <person name="Pons N."/>
            <person name="Duquesne F."/>
            <person name="Breuil M.-F."/>
            <person name="Goux D."/>
            <person name="Batto J.-M."/>
            <person name="Renault P."/>
            <person name="Laugier C."/>
            <person name="Petry S."/>
        </authorList>
    </citation>
    <scope>NUCLEOTIDE SEQUENCE</scope>
    <source>
        <strain>MCE3</strain>
    </source>
</reference>